<name>A0A916JEE6_9BACT</name>
<dbReference type="CDD" id="cd02258">
    <property type="entry name" value="Peptidase_C25_N"/>
    <property type="match status" value="1"/>
</dbReference>
<dbReference type="InterPro" id="IPR029030">
    <property type="entry name" value="Caspase-like_dom_sf"/>
</dbReference>
<dbReference type="GO" id="GO:0006508">
    <property type="term" value="P:proteolysis"/>
    <property type="evidence" value="ECO:0007669"/>
    <property type="project" value="InterPro"/>
</dbReference>
<sequence length="1012" mass="111625">MNFGEFKLIVILLFLCAFNIVPQEASAQDLTPWTDYPYGNQWIDYSKKYVRVGVTANGIYSVNYTSLTNALKKTESDPAAAPESIQLWHRGKEVAIISANTTEIVFYGEKNDGVSDGLMFRPNPEARLNKYVSFFSEAGAYFFTTASGPSRVSEANGNPVSSVTAEPFHYETYIKKFDDYSELNKRNNQKFSFTTFMDDATLNHSYYTAANSWTSPLIYGPNTGKSPQSYPATINLKNWVSSAATKPVFEIVVNGHNTGYHEIQVFMGADEGSVESHQLGSSLSFTGYGGLKLISDLTESSNLTSGGTGYLKVKSVSTSTADDFGISYYSVLYPQVIDMTGLNNCTFNFKTTANSESIIEILNVAADTKVYDISNPYQPVLITNGIFANNNLKIQVQRVSGKTLNLLVVAPSYVKGSITKINAVSLGAIYQNARTATSPTIGTGAINPEAFDYLIITNNDEDPNRAGERDLRLGAKAYAENYRSKVEGGSFNTLVMDIRSIYDQFNYGEPSAIAIRRFVDYMIQNGVRPKHNLVLMGYSVTIPINITKELAGEVPSFGDPGSDILLVTGLSNSPNVDIPAIPVGRINAFNKTELANYLTKVIEYERQTNNDDASSLSWRKNIVHLIGAKRKYELPDFKDVFTGVSSHVLSLDGTRQIKTLSNDAIATSDDVDAVNTPAPTPAEVNAGAGMIAYYGHGNQAGTIYNIRNVNTSDFTVNNKFSFIYFNGCGVGNIFTSGSVQMLSTDWLITPGKGSVVIFGNSYKSYVSPTKIYIDLLYRQIFLKTDQTRPTIGQILLATASTVINDSPDTYETTNIHQTNLYGDPAIRILNTTPPTTLPVDLVKFDVELSGDNKVKLTWSTSWEKNNSHFEVERSYNARNFETIGRVEGKGDITSLTQYQFYDNRPYGGINYYRLKQVDIEGTKSGNYSRIISVNVENIKPVVVYPNPSNDQMEIGVGIPTDIRSWKIINSSGQVIKTGLGKNVSVRNIRVGNYVLEILTNANDIFRSNFVKE</sequence>
<dbReference type="EMBL" id="CAJRAF010000002">
    <property type="protein sequence ID" value="CAG5007098.1"/>
    <property type="molecule type" value="Genomic_DNA"/>
</dbReference>
<gene>
    <name evidence="3" type="ORF">DYBT9275_03963</name>
</gene>
<evidence type="ECO:0000313" key="3">
    <source>
        <dbReference type="EMBL" id="CAG5007098.1"/>
    </source>
</evidence>
<protein>
    <recommendedName>
        <fullName evidence="2">Gingipain domain-containing protein</fullName>
    </recommendedName>
</protein>
<dbReference type="SUPFAM" id="SSF52129">
    <property type="entry name" value="Caspase-like"/>
    <property type="match status" value="1"/>
</dbReference>
<dbReference type="InterPro" id="IPR001769">
    <property type="entry name" value="Gingipain"/>
</dbReference>
<dbReference type="AlphaFoldDB" id="A0A916JEE6"/>
<evidence type="ECO:0000313" key="4">
    <source>
        <dbReference type="Proteomes" id="UP000680038"/>
    </source>
</evidence>
<dbReference type="Pfam" id="PF01364">
    <property type="entry name" value="Peptidase_C25"/>
    <property type="match status" value="1"/>
</dbReference>
<dbReference type="Proteomes" id="UP000680038">
    <property type="component" value="Unassembled WGS sequence"/>
</dbReference>
<reference evidence="3" key="1">
    <citation type="submission" date="2021-04" db="EMBL/GenBank/DDBJ databases">
        <authorList>
            <person name="Rodrigo-Torres L."/>
            <person name="Arahal R. D."/>
            <person name="Lucena T."/>
        </authorList>
    </citation>
    <scope>NUCLEOTIDE SEQUENCE</scope>
    <source>
        <strain evidence="3">CECT 9275</strain>
    </source>
</reference>
<keyword evidence="1" id="KW-0732">Signal</keyword>
<feature type="signal peptide" evidence="1">
    <location>
        <begin position="1"/>
        <end position="27"/>
    </location>
</feature>
<dbReference type="RefSeq" id="WP_215240387.1">
    <property type="nucleotide sequence ID" value="NZ_CAJRAF010000002.1"/>
</dbReference>
<evidence type="ECO:0000256" key="1">
    <source>
        <dbReference type="SAM" id="SignalP"/>
    </source>
</evidence>
<dbReference type="Gene3D" id="3.40.50.1460">
    <property type="match status" value="1"/>
</dbReference>
<evidence type="ECO:0000259" key="2">
    <source>
        <dbReference type="Pfam" id="PF01364"/>
    </source>
</evidence>
<dbReference type="Gene3D" id="2.60.40.10">
    <property type="entry name" value="Immunoglobulins"/>
    <property type="match status" value="1"/>
</dbReference>
<feature type="chain" id="PRO_5037112101" description="Gingipain domain-containing protein" evidence="1">
    <location>
        <begin position="28"/>
        <end position="1012"/>
    </location>
</feature>
<comment type="caution">
    <text evidence="3">The sequence shown here is derived from an EMBL/GenBank/DDBJ whole genome shotgun (WGS) entry which is preliminary data.</text>
</comment>
<proteinExistence type="predicted"/>
<organism evidence="3 4">
    <name type="scientific">Dyadobacter helix</name>
    <dbReference type="NCBI Taxonomy" id="2822344"/>
    <lineage>
        <taxon>Bacteria</taxon>
        <taxon>Pseudomonadati</taxon>
        <taxon>Bacteroidota</taxon>
        <taxon>Cytophagia</taxon>
        <taxon>Cytophagales</taxon>
        <taxon>Spirosomataceae</taxon>
        <taxon>Dyadobacter</taxon>
    </lineage>
</organism>
<dbReference type="InterPro" id="IPR026444">
    <property type="entry name" value="Secre_tail"/>
</dbReference>
<feature type="domain" description="Gingipain" evidence="2">
    <location>
        <begin position="454"/>
        <end position="827"/>
    </location>
</feature>
<dbReference type="NCBIfam" id="TIGR04183">
    <property type="entry name" value="Por_Secre_tail"/>
    <property type="match status" value="1"/>
</dbReference>
<dbReference type="InterPro" id="IPR013783">
    <property type="entry name" value="Ig-like_fold"/>
</dbReference>
<dbReference type="GO" id="GO:0008234">
    <property type="term" value="F:cysteine-type peptidase activity"/>
    <property type="evidence" value="ECO:0007669"/>
    <property type="project" value="InterPro"/>
</dbReference>
<accession>A0A916JEE6</accession>
<keyword evidence="4" id="KW-1185">Reference proteome</keyword>